<gene>
    <name evidence="1" type="ORF">FM101_10125</name>
</gene>
<dbReference type="Proteomes" id="UP000195913">
    <property type="component" value="Unassembled WGS sequence"/>
</dbReference>
<protein>
    <submittedName>
        <fullName evidence="1">Uncharacterized protein</fullName>
    </submittedName>
</protein>
<keyword evidence="2" id="KW-1185">Reference proteome</keyword>
<accession>A0A1R4GFK6</accession>
<evidence type="ECO:0000313" key="1">
    <source>
        <dbReference type="EMBL" id="SJM66949.1"/>
    </source>
</evidence>
<name>A0A1R4GFK6_9MICC</name>
<dbReference type="AlphaFoldDB" id="A0A1R4GFK6"/>
<evidence type="ECO:0000313" key="2">
    <source>
        <dbReference type="Proteomes" id="UP000195913"/>
    </source>
</evidence>
<sequence>MAYPPPQCDGIHLRVVIRRGSIRGVSAGGPVPCGSRHFLRIPQEAQIFPLETPRKPLASHE</sequence>
<dbReference type="EMBL" id="FUHW01000037">
    <property type="protein sequence ID" value="SJM66949.1"/>
    <property type="molecule type" value="Genomic_DNA"/>
</dbReference>
<organism evidence="1 2">
    <name type="scientific">Arthrobacter rhombi</name>
    <dbReference type="NCBI Taxonomy" id="71253"/>
    <lineage>
        <taxon>Bacteria</taxon>
        <taxon>Bacillati</taxon>
        <taxon>Actinomycetota</taxon>
        <taxon>Actinomycetes</taxon>
        <taxon>Micrococcales</taxon>
        <taxon>Micrococcaceae</taxon>
        <taxon>Arthrobacter</taxon>
    </lineage>
</organism>
<reference evidence="1 2" key="1">
    <citation type="submission" date="2017-02" db="EMBL/GenBank/DDBJ databases">
        <authorList>
            <person name="Peterson S.W."/>
        </authorList>
    </citation>
    <scope>NUCLEOTIDE SEQUENCE [LARGE SCALE GENOMIC DNA]</scope>
    <source>
        <strain evidence="1 2">B Ar 00.02</strain>
    </source>
</reference>
<proteinExistence type="predicted"/>